<evidence type="ECO:0000256" key="3">
    <source>
        <dbReference type="ARBA" id="ARBA00022729"/>
    </source>
</evidence>
<evidence type="ECO:0000256" key="5">
    <source>
        <dbReference type="ARBA" id="ARBA00023237"/>
    </source>
</evidence>
<feature type="chain" id="PRO_5035232654" evidence="6">
    <location>
        <begin position="21"/>
        <end position="267"/>
    </location>
</feature>
<dbReference type="EMBL" id="JACXWA010000037">
    <property type="protein sequence ID" value="MBD3870170.1"/>
    <property type="molecule type" value="Genomic_DNA"/>
</dbReference>
<accession>A0A8J7C360</accession>
<evidence type="ECO:0000313" key="8">
    <source>
        <dbReference type="Proteomes" id="UP000598633"/>
    </source>
</evidence>
<keyword evidence="5" id="KW-0998">Cell outer membrane</keyword>
<evidence type="ECO:0000256" key="6">
    <source>
        <dbReference type="SAM" id="SignalP"/>
    </source>
</evidence>
<dbReference type="Pfam" id="PF06629">
    <property type="entry name" value="MipA"/>
    <property type="match status" value="1"/>
</dbReference>
<sequence length="267" mass="30009">MKTRVLLSMLILLASPLVFAQEEPPEAGPPQAPSKVQWSIGIGAFSSPRPYVGAENSQIIAPLIEVTYKKLYVQGIQAGYHFFNTGKFSLDARAGIVFNGLDPEDSDFLEGMNKRRSTLEGGFVFDWKPGKYRLSTAAYTDLLGRSYGQQASTDFSRMFAFNRYQWGFTPSIGVVWQSSNFVDYYYGVTPEEARPGRPPWEGHSVINFRSSLLGYFFVTVRLRVVGLIRIQRLDNEILDSPIVDQQRGIFGLVGITYRMGRLPPRPS</sequence>
<comment type="caution">
    <text evidence="7">The sequence shown here is derived from an EMBL/GenBank/DDBJ whole genome shotgun (WGS) entry which is preliminary data.</text>
</comment>
<evidence type="ECO:0000313" key="7">
    <source>
        <dbReference type="EMBL" id="MBD3870170.1"/>
    </source>
</evidence>
<name>A0A8J7C360_9BACT</name>
<evidence type="ECO:0000256" key="1">
    <source>
        <dbReference type="ARBA" id="ARBA00004442"/>
    </source>
</evidence>
<comment type="similarity">
    <text evidence="2">Belongs to the MipA/OmpV family.</text>
</comment>
<evidence type="ECO:0000256" key="2">
    <source>
        <dbReference type="ARBA" id="ARBA00005722"/>
    </source>
</evidence>
<dbReference type="PANTHER" id="PTHR38776:SF1">
    <property type="entry name" value="MLTA-INTERACTING PROTEIN-RELATED"/>
    <property type="match status" value="1"/>
</dbReference>
<reference evidence="7 8" key="1">
    <citation type="submission" date="2020-08" db="EMBL/GenBank/DDBJ databases">
        <title>Acidobacteriota in marine sediments use diverse sulfur dissimilation pathways.</title>
        <authorList>
            <person name="Wasmund K."/>
        </authorList>
    </citation>
    <scope>NUCLEOTIDE SEQUENCE [LARGE SCALE GENOMIC DNA]</scope>
    <source>
        <strain evidence="7">MAG AM3-A</strain>
    </source>
</reference>
<dbReference type="InterPro" id="IPR010583">
    <property type="entry name" value="MipA"/>
</dbReference>
<gene>
    <name evidence="7" type="ORF">IFJ97_02285</name>
</gene>
<dbReference type="GO" id="GO:0009279">
    <property type="term" value="C:cell outer membrane"/>
    <property type="evidence" value="ECO:0007669"/>
    <property type="project" value="UniProtKB-SubCell"/>
</dbReference>
<evidence type="ECO:0000256" key="4">
    <source>
        <dbReference type="ARBA" id="ARBA00023136"/>
    </source>
</evidence>
<dbReference type="AlphaFoldDB" id="A0A8J7C360"/>
<organism evidence="7 8">
    <name type="scientific">Candidatus Sulfomarinibacter kjeldsenii</name>
    <dbReference type="NCBI Taxonomy" id="2885994"/>
    <lineage>
        <taxon>Bacteria</taxon>
        <taxon>Pseudomonadati</taxon>
        <taxon>Acidobacteriota</taxon>
        <taxon>Thermoanaerobaculia</taxon>
        <taxon>Thermoanaerobaculales</taxon>
        <taxon>Candidatus Sulfomarinibacteraceae</taxon>
        <taxon>Candidatus Sulfomarinibacter</taxon>
    </lineage>
</organism>
<keyword evidence="4" id="KW-0472">Membrane</keyword>
<protein>
    <submittedName>
        <fullName evidence="7">MipA/OmpV family protein</fullName>
    </submittedName>
</protein>
<comment type="subcellular location">
    <subcellularLocation>
        <location evidence="1">Cell outer membrane</location>
    </subcellularLocation>
</comment>
<dbReference type="Proteomes" id="UP000598633">
    <property type="component" value="Unassembled WGS sequence"/>
</dbReference>
<dbReference type="PANTHER" id="PTHR38776">
    <property type="entry name" value="MLTA-INTERACTING PROTEIN-RELATED"/>
    <property type="match status" value="1"/>
</dbReference>
<feature type="signal peptide" evidence="6">
    <location>
        <begin position="1"/>
        <end position="20"/>
    </location>
</feature>
<keyword evidence="3 6" id="KW-0732">Signal</keyword>
<proteinExistence type="inferred from homology"/>